<dbReference type="AlphaFoldDB" id="A0A504YV30"/>
<dbReference type="OrthoDB" id="6234391at2759"/>
<accession>A0A504YV30</accession>
<gene>
    <name evidence="1" type="ORF">FGIG_01139</name>
</gene>
<comment type="caution">
    <text evidence="1">The sequence shown here is derived from an EMBL/GenBank/DDBJ whole genome shotgun (WGS) entry which is preliminary data.</text>
</comment>
<sequence>MKRRWSPMNMPHCRGQLTGPHAELIHACSDTLRRHCESLWYSGLEYIRPSDEEIFASCGILFRKTQIPTDILFAFFYQLDNLFSMSKVIHTIRSIMNWLDASENRAFQELSIYEMHLQIPNFIESLSDHMKALKLCEQLLRHLGSIYHRVRPEHGFQQFSARAIVDYITQNSAANIRANQWYHVKSNLNPHMWKLGDPVQKIPSLFLEASTDYGEELMLRRLQERFDDFLVMCHGRSRRHLFSRITKQLQRNNKYATLPNISLSEARGPVIPLEGLYFARSPNPTKRWRSLLNSKIVGRQPSIYSCTTPEELYCPETVRRMLTQLRRWLHDMPSPIALMNEVHDSRCSLSRKKFLDAEERWQDDEIVNHLERWWSMAYPLVPNQTQLDRIVSEACFLKNFNDILRSRIDLKIERNLSDKQFQRSQTTQSQYDHQPTHTQVLVDELLARLSEPFYHPRAGVYSYRWIHRTLSRSASPAPPSLSCSPLFNFSNKSRDTSI</sequence>
<protein>
    <submittedName>
        <fullName evidence="1">Uncharacterized protein</fullName>
    </submittedName>
</protein>
<proteinExistence type="predicted"/>
<reference evidence="1 2" key="1">
    <citation type="submission" date="2019-04" db="EMBL/GenBank/DDBJ databases">
        <title>Annotation for the trematode Fasciola gigantica.</title>
        <authorList>
            <person name="Choi Y.-J."/>
        </authorList>
    </citation>
    <scope>NUCLEOTIDE SEQUENCE [LARGE SCALE GENOMIC DNA]</scope>
    <source>
        <strain evidence="1">Uganda_cow_1</strain>
    </source>
</reference>
<keyword evidence="2" id="KW-1185">Reference proteome</keyword>
<dbReference type="Proteomes" id="UP000316759">
    <property type="component" value="Unassembled WGS sequence"/>
</dbReference>
<name>A0A504YV30_FASGI</name>
<evidence type="ECO:0000313" key="2">
    <source>
        <dbReference type="Proteomes" id="UP000316759"/>
    </source>
</evidence>
<evidence type="ECO:0000313" key="1">
    <source>
        <dbReference type="EMBL" id="TPP61837.1"/>
    </source>
</evidence>
<organism evidence="1 2">
    <name type="scientific">Fasciola gigantica</name>
    <name type="common">Giant liver fluke</name>
    <dbReference type="NCBI Taxonomy" id="46835"/>
    <lineage>
        <taxon>Eukaryota</taxon>
        <taxon>Metazoa</taxon>
        <taxon>Spiralia</taxon>
        <taxon>Lophotrochozoa</taxon>
        <taxon>Platyhelminthes</taxon>
        <taxon>Trematoda</taxon>
        <taxon>Digenea</taxon>
        <taxon>Plagiorchiida</taxon>
        <taxon>Echinostomata</taxon>
        <taxon>Echinostomatoidea</taxon>
        <taxon>Fasciolidae</taxon>
        <taxon>Fasciola</taxon>
    </lineage>
</organism>
<dbReference type="EMBL" id="SUNJ01007632">
    <property type="protein sequence ID" value="TPP61837.1"/>
    <property type="molecule type" value="Genomic_DNA"/>
</dbReference>